<dbReference type="PANTHER" id="PTHR31679:SF2">
    <property type="entry name" value="PEROXISOMAL MEMBRANE PROTEIN PEX30-RELATED"/>
    <property type="match status" value="1"/>
</dbReference>
<organism evidence="9 10">
    <name type="scientific">Malassezia pachydermatis</name>
    <dbReference type="NCBI Taxonomy" id="77020"/>
    <lineage>
        <taxon>Eukaryota</taxon>
        <taxon>Fungi</taxon>
        <taxon>Dikarya</taxon>
        <taxon>Basidiomycota</taxon>
        <taxon>Ustilaginomycotina</taxon>
        <taxon>Malasseziomycetes</taxon>
        <taxon>Malasseziales</taxon>
        <taxon>Malasseziaceae</taxon>
        <taxon>Malassezia</taxon>
    </lineage>
</organism>
<evidence type="ECO:0000313" key="10">
    <source>
        <dbReference type="Proteomes" id="UP000037751"/>
    </source>
</evidence>
<evidence type="ECO:0000259" key="8">
    <source>
        <dbReference type="SMART" id="SM00694"/>
    </source>
</evidence>
<keyword evidence="4 6" id="KW-0472">Membrane</keyword>
<proteinExistence type="predicted"/>
<name>A0A0M9VP87_9BASI</name>
<evidence type="ECO:0000256" key="2">
    <source>
        <dbReference type="ARBA" id="ARBA00022692"/>
    </source>
</evidence>
<evidence type="ECO:0000256" key="6">
    <source>
        <dbReference type="SAM" id="Phobius"/>
    </source>
</evidence>
<sequence>MSSEKASVSGLSVGISTARVQTLSFMDVIDRLPPSMIQLLAILAPAIHVIHHVLRLVTWRGGYVMRVQSWLLFLCYILTCMYGYEVLRYAPQAIVLSIIGYAWLRKSFSRVTGQRRAADERGSAQTIRMAVAQLTDIADFVAAVYEGLIRPVFDVLTWNVAGIGPVHLVTFLLVTWPLWLLCVLPVHMWLTPIYYVSTTWSAVAASAPLVALRTYLHGTVFPAVHAHAQVHAPRMLDMYQRGDHFVHTYMGPWVCAMVRLLPWSNERISLQVLPPFPIASLTLRHVLLIVGVVALTWCSPWATLLRAALWRSAMVRRSVMTLVRLGSGSDALAMSLRPSAKAKMVGGRRSSVEHETEFVFEIYENQRWWIGLDWTAALLPQERPSWSDSDNQAVAPPASFSLPRGTRVRMPSSTSPGKDDVRVAEWRWVDPEWHVAGVQTITSDSYTPKEDMDAVEAQRVAKEVAASSQEPIVPEEVLNVARPVTTESGVSMDVDAEGWQYGDNTWEKLSKQSGMGRYTRRRRWLRKAVLIESVEYGVQRND</sequence>
<dbReference type="Proteomes" id="UP000037751">
    <property type="component" value="Unassembled WGS sequence"/>
</dbReference>
<comment type="caution">
    <text evidence="9">The sequence shown here is derived from an EMBL/GenBank/DDBJ whole genome shotgun (WGS) entry which is preliminary data.</text>
</comment>
<dbReference type="OrthoDB" id="5586090at2759"/>
<feature type="region of interest" description="Disordered" evidence="5">
    <location>
        <begin position="385"/>
        <end position="416"/>
    </location>
</feature>
<evidence type="ECO:0000313" key="9">
    <source>
        <dbReference type="EMBL" id="KOS14173.1"/>
    </source>
</evidence>
<dbReference type="RefSeq" id="XP_017991805.1">
    <property type="nucleotide sequence ID" value="XM_018138506.1"/>
</dbReference>
<feature type="transmembrane region" description="Helical" evidence="6">
    <location>
        <begin position="166"/>
        <end position="187"/>
    </location>
</feature>
<dbReference type="PANTHER" id="PTHR31679">
    <property type="entry name" value="PEROXISOMAL MEMBRANE PROTEIN PEX30-RELATED"/>
    <property type="match status" value="1"/>
</dbReference>
<comment type="subcellular location">
    <subcellularLocation>
        <location evidence="1">Endomembrane system</location>
        <topology evidence="1">Multi-pass membrane protein</topology>
    </subcellularLocation>
</comment>
<accession>A0A0M9VP87</accession>
<evidence type="ECO:0000256" key="5">
    <source>
        <dbReference type="SAM" id="MobiDB-lite"/>
    </source>
</evidence>
<dbReference type="GeneID" id="28730382"/>
<dbReference type="EMBL" id="LGAV01000004">
    <property type="protein sequence ID" value="KOS14173.1"/>
    <property type="molecule type" value="Genomic_DNA"/>
</dbReference>
<dbReference type="GO" id="GO:0012505">
    <property type="term" value="C:endomembrane system"/>
    <property type="evidence" value="ECO:0007669"/>
    <property type="project" value="UniProtKB-SubCell"/>
</dbReference>
<keyword evidence="10" id="KW-1185">Reference proteome</keyword>
<dbReference type="InterPro" id="IPR052646">
    <property type="entry name" value="Peroxisomal_PEX28-32"/>
</dbReference>
<reference evidence="9 10" key="1">
    <citation type="submission" date="2015-07" db="EMBL/GenBank/DDBJ databases">
        <title>Draft Genome Sequence of Malassezia furfur CBS1878 and Malassezia pachydermatis CBS1879.</title>
        <authorList>
            <person name="Triana S."/>
            <person name="Ohm R."/>
            <person name="Gonzalez A."/>
            <person name="DeCock H."/>
            <person name="Restrepo S."/>
            <person name="Celis A."/>
        </authorList>
    </citation>
    <scope>NUCLEOTIDE SEQUENCE [LARGE SCALE GENOMIC DNA]</scope>
    <source>
        <strain evidence="9 10">CBS 1879</strain>
    </source>
</reference>
<keyword evidence="2 6" id="KW-0812">Transmembrane</keyword>
<dbReference type="GO" id="GO:0007031">
    <property type="term" value="P:peroxisome organization"/>
    <property type="evidence" value="ECO:0007669"/>
    <property type="project" value="UniProtKB-ARBA"/>
</dbReference>
<evidence type="ECO:0000256" key="3">
    <source>
        <dbReference type="ARBA" id="ARBA00022989"/>
    </source>
</evidence>
<dbReference type="SMART" id="SM00694">
    <property type="entry name" value="DysFC"/>
    <property type="match status" value="1"/>
</dbReference>
<dbReference type="VEuPathDB" id="FungiDB:Malapachy_4051"/>
<feature type="domain" description="Peroxin/Ferlin" evidence="7">
    <location>
        <begin position="355"/>
        <end position="436"/>
    </location>
</feature>
<gene>
    <name evidence="9" type="ORF">Malapachy_4051</name>
</gene>
<evidence type="ECO:0000256" key="4">
    <source>
        <dbReference type="ARBA" id="ARBA00023136"/>
    </source>
</evidence>
<feature type="transmembrane region" description="Helical" evidence="6">
    <location>
        <begin position="283"/>
        <end position="309"/>
    </location>
</feature>
<dbReference type="InterPro" id="IPR010482">
    <property type="entry name" value="TECPR1-like_DysF"/>
</dbReference>
<feature type="domain" description="Peroxin/Ferlin" evidence="8">
    <location>
        <begin position="498"/>
        <end position="531"/>
    </location>
</feature>
<dbReference type="SMART" id="SM00693">
    <property type="entry name" value="DysFN"/>
    <property type="match status" value="1"/>
</dbReference>
<dbReference type="Pfam" id="PF06398">
    <property type="entry name" value="Pex24p"/>
    <property type="match status" value="1"/>
</dbReference>
<evidence type="ECO:0000256" key="1">
    <source>
        <dbReference type="ARBA" id="ARBA00004127"/>
    </source>
</evidence>
<dbReference type="GO" id="GO:0005778">
    <property type="term" value="C:peroxisomal membrane"/>
    <property type="evidence" value="ECO:0007669"/>
    <property type="project" value="TreeGrafter"/>
</dbReference>
<feature type="transmembrane region" description="Helical" evidence="6">
    <location>
        <begin position="193"/>
        <end position="212"/>
    </location>
</feature>
<feature type="transmembrane region" description="Helical" evidence="6">
    <location>
        <begin position="63"/>
        <end position="84"/>
    </location>
</feature>
<keyword evidence="3 6" id="KW-1133">Transmembrane helix</keyword>
<dbReference type="AlphaFoldDB" id="A0A0M9VP87"/>
<dbReference type="STRING" id="77020.A0A0M9VP87"/>
<feature type="transmembrane region" description="Helical" evidence="6">
    <location>
        <begin position="36"/>
        <end position="54"/>
    </location>
</feature>
<protein>
    <submittedName>
        <fullName evidence="9">Integral peroxisomal membrane protein</fullName>
    </submittedName>
</protein>
<dbReference type="InterPro" id="IPR006614">
    <property type="entry name" value="Peroxin/Ferlin"/>
</dbReference>
<evidence type="ECO:0000259" key="7">
    <source>
        <dbReference type="SMART" id="SM00693"/>
    </source>
</evidence>